<proteinExistence type="predicted"/>
<evidence type="ECO:0000313" key="2">
    <source>
        <dbReference type="Proteomes" id="UP001152888"/>
    </source>
</evidence>
<gene>
    <name evidence="1" type="ORF">ACAOBT_LOCUS17583</name>
</gene>
<dbReference type="OrthoDB" id="6818379at2759"/>
<comment type="caution">
    <text evidence="1">The sequence shown here is derived from an EMBL/GenBank/DDBJ whole genome shotgun (WGS) entry which is preliminary data.</text>
</comment>
<dbReference type="Proteomes" id="UP001152888">
    <property type="component" value="Unassembled WGS sequence"/>
</dbReference>
<organism evidence="1 2">
    <name type="scientific">Acanthoscelides obtectus</name>
    <name type="common">Bean weevil</name>
    <name type="synonym">Bruchus obtectus</name>
    <dbReference type="NCBI Taxonomy" id="200917"/>
    <lineage>
        <taxon>Eukaryota</taxon>
        <taxon>Metazoa</taxon>
        <taxon>Ecdysozoa</taxon>
        <taxon>Arthropoda</taxon>
        <taxon>Hexapoda</taxon>
        <taxon>Insecta</taxon>
        <taxon>Pterygota</taxon>
        <taxon>Neoptera</taxon>
        <taxon>Endopterygota</taxon>
        <taxon>Coleoptera</taxon>
        <taxon>Polyphaga</taxon>
        <taxon>Cucujiformia</taxon>
        <taxon>Chrysomeloidea</taxon>
        <taxon>Chrysomelidae</taxon>
        <taxon>Bruchinae</taxon>
        <taxon>Bruchini</taxon>
        <taxon>Acanthoscelides</taxon>
    </lineage>
</organism>
<sequence length="139" mass="16499">MISLLTHPDGLRFENVYLYCKSLYQPKYKYLRELLTPLREIGYYEYSEDANIARPENIKPNSVIIFDDVSSCNQNIIRQYFSFGRHRNTDCFYLCQTYTAAPKHNLKDNINLLILFPQDNLNLKHIYDDHISLDININL</sequence>
<keyword evidence="2" id="KW-1185">Reference proteome</keyword>
<protein>
    <submittedName>
        <fullName evidence="1">Uncharacterized protein</fullName>
    </submittedName>
</protein>
<evidence type="ECO:0000313" key="1">
    <source>
        <dbReference type="EMBL" id="CAH1986980.1"/>
    </source>
</evidence>
<dbReference type="EMBL" id="CAKOFQ010007008">
    <property type="protein sequence ID" value="CAH1986980.1"/>
    <property type="molecule type" value="Genomic_DNA"/>
</dbReference>
<name>A0A9P0L3K8_ACAOB</name>
<dbReference type="AlphaFoldDB" id="A0A9P0L3K8"/>
<accession>A0A9P0L3K8</accession>
<reference evidence="1" key="1">
    <citation type="submission" date="2022-03" db="EMBL/GenBank/DDBJ databases">
        <authorList>
            <person name="Sayadi A."/>
        </authorList>
    </citation>
    <scope>NUCLEOTIDE SEQUENCE</scope>
</reference>